<dbReference type="EMBL" id="SHBL01000029">
    <property type="protein sequence ID" value="RZO23637.1"/>
    <property type="molecule type" value="Genomic_DNA"/>
</dbReference>
<dbReference type="GO" id="GO:0046872">
    <property type="term" value="F:metal ion binding"/>
    <property type="evidence" value="ECO:0007669"/>
    <property type="project" value="UniProtKB-KW"/>
</dbReference>
<name>A0A520MQY7_9GAMM</name>
<dbReference type="InterPro" id="IPR033756">
    <property type="entry name" value="YlxH/NBP35"/>
</dbReference>
<dbReference type="PANTHER" id="PTHR42961:SF2">
    <property type="entry name" value="IRON-SULFUR PROTEIN NUBPL"/>
    <property type="match status" value="1"/>
</dbReference>
<dbReference type="GO" id="GO:0005524">
    <property type="term" value="F:ATP binding"/>
    <property type="evidence" value="ECO:0007669"/>
    <property type="project" value="UniProtKB-KW"/>
</dbReference>
<evidence type="ECO:0000256" key="4">
    <source>
        <dbReference type="ARBA" id="ARBA00023004"/>
    </source>
</evidence>
<keyword evidence="2" id="KW-0547">Nucleotide-binding</keyword>
<evidence type="ECO:0000313" key="7">
    <source>
        <dbReference type="Proteomes" id="UP000320146"/>
    </source>
</evidence>
<keyword evidence="5" id="KW-0411">Iron-sulfur</keyword>
<proteinExistence type="predicted"/>
<reference evidence="6 7" key="1">
    <citation type="submission" date="2019-02" db="EMBL/GenBank/DDBJ databases">
        <title>Prokaryotic population dynamics and viral predation in marine succession experiment using metagenomics: the confinement effect.</title>
        <authorList>
            <person name="Haro-Moreno J.M."/>
            <person name="Rodriguez-Valera F."/>
            <person name="Lopez-Perez M."/>
        </authorList>
    </citation>
    <scope>NUCLEOTIDE SEQUENCE [LARGE SCALE GENOMIC DNA]</scope>
    <source>
        <strain evidence="6">MED-G166</strain>
    </source>
</reference>
<dbReference type="InterPro" id="IPR019591">
    <property type="entry name" value="Mrp/NBP35_ATP-bd"/>
</dbReference>
<dbReference type="AlphaFoldDB" id="A0A520MQY7"/>
<evidence type="ECO:0000313" key="6">
    <source>
        <dbReference type="EMBL" id="RZO23637.1"/>
    </source>
</evidence>
<dbReference type="InterPro" id="IPR000808">
    <property type="entry name" value="Mrp-like_CS"/>
</dbReference>
<accession>A0A520MQY7</accession>
<evidence type="ECO:0000256" key="2">
    <source>
        <dbReference type="ARBA" id="ARBA00022741"/>
    </source>
</evidence>
<dbReference type="CDD" id="cd02037">
    <property type="entry name" value="Mrp_NBP35"/>
    <property type="match status" value="1"/>
</dbReference>
<dbReference type="GO" id="GO:0140663">
    <property type="term" value="F:ATP-dependent FeS chaperone activity"/>
    <property type="evidence" value="ECO:0007669"/>
    <property type="project" value="InterPro"/>
</dbReference>
<dbReference type="SUPFAM" id="SSF52540">
    <property type="entry name" value="P-loop containing nucleoside triphosphate hydrolases"/>
    <property type="match status" value="1"/>
</dbReference>
<evidence type="ECO:0000256" key="1">
    <source>
        <dbReference type="ARBA" id="ARBA00022723"/>
    </source>
</evidence>
<dbReference type="Proteomes" id="UP000320146">
    <property type="component" value="Unassembled WGS sequence"/>
</dbReference>
<gene>
    <name evidence="6" type="ORF">EVA99_03420</name>
</gene>
<dbReference type="PANTHER" id="PTHR42961">
    <property type="entry name" value="IRON-SULFUR PROTEIN NUBPL"/>
    <property type="match status" value="1"/>
</dbReference>
<evidence type="ECO:0000256" key="3">
    <source>
        <dbReference type="ARBA" id="ARBA00022840"/>
    </source>
</evidence>
<keyword evidence="4" id="KW-0408">Iron</keyword>
<dbReference type="InterPro" id="IPR044304">
    <property type="entry name" value="NUBPL-like"/>
</dbReference>
<sequence>MLTFACMEKIAIASGKGGVGKTSITYMLANYLKNAGYRVGLLDADIYGPNLTEILFDRTENIKISYDSDKKLIPIKTAGLVLNSISFVLDIDQAAIWRGPVLSKAIKQLYLNTRWGDLDYLLIDMPPGTGDAYLTILNDLNINKACLIAVDDDFCISDLKRTQTLMKKFNVKILGLIENMSENLDENGNVIESVRIKAEFNENILFSLPRIKRNDFYQEVKQINKLKKYFPEKLLQT</sequence>
<keyword evidence="3 6" id="KW-0067">ATP-binding</keyword>
<keyword evidence="1" id="KW-0479">Metal-binding</keyword>
<evidence type="ECO:0000256" key="5">
    <source>
        <dbReference type="ARBA" id="ARBA00023014"/>
    </source>
</evidence>
<dbReference type="GO" id="GO:0051539">
    <property type="term" value="F:4 iron, 4 sulfur cluster binding"/>
    <property type="evidence" value="ECO:0007669"/>
    <property type="project" value="TreeGrafter"/>
</dbReference>
<dbReference type="GO" id="GO:0016226">
    <property type="term" value="P:iron-sulfur cluster assembly"/>
    <property type="evidence" value="ECO:0007669"/>
    <property type="project" value="InterPro"/>
</dbReference>
<dbReference type="Gene3D" id="3.40.50.300">
    <property type="entry name" value="P-loop containing nucleotide triphosphate hydrolases"/>
    <property type="match status" value="1"/>
</dbReference>
<protein>
    <submittedName>
        <fullName evidence="6">ATP-binding protein</fullName>
    </submittedName>
</protein>
<dbReference type="InterPro" id="IPR027417">
    <property type="entry name" value="P-loop_NTPase"/>
</dbReference>
<organism evidence="6 7">
    <name type="scientific">SAR86 cluster bacterium</name>
    <dbReference type="NCBI Taxonomy" id="2030880"/>
    <lineage>
        <taxon>Bacteria</taxon>
        <taxon>Pseudomonadati</taxon>
        <taxon>Pseudomonadota</taxon>
        <taxon>Gammaproteobacteria</taxon>
        <taxon>SAR86 cluster</taxon>
    </lineage>
</organism>
<comment type="caution">
    <text evidence="6">The sequence shown here is derived from an EMBL/GenBank/DDBJ whole genome shotgun (WGS) entry which is preliminary data.</text>
</comment>
<dbReference type="Pfam" id="PF10609">
    <property type="entry name" value="ParA"/>
    <property type="match status" value="1"/>
</dbReference>
<dbReference type="PROSITE" id="PS01215">
    <property type="entry name" value="MRP"/>
    <property type="match status" value="1"/>
</dbReference>